<evidence type="ECO:0000313" key="3">
    <source>
        <dbReference type="Proteomes" id="UP000828251"/>
    </source>
</evidence>
<protein>
    <submittedName>
        <fullName evidence="2">Uncharacterized protein</fullName>
    </submittedName>
</protein>
<feature type="region of interest" description="Disordered" evidence="1">
    <location>
        <begin position="1"/>
        <end position="83"/>
    </location>
</feature>
<accession>A0A9D3ZX36</accession>
<evidence type="ECO:0000313" key="2">
    <source>
        <dbReference type="EMBL" id="KAH1073052.1"/>
    </source>
</evidence>
<feature type="compositionally biased region" description="Polar residues" evidence="1">
    <location>
        <begin position="33"/>
        <end position="75"/>
    </location>
</feature>
<keyword evidence="3" id="KW-1185">Reference proteome</keyword>
<dbReference type="EMBL" id="JAIQCV010000008">
    <property type="protein sequence ID" value="KAH1073052.1"/>
    <property type="molecule type" value="Genomic_DNA"/>
</dbReference>
<proteinExistence type="predicted"/>
<comment type="caution">
    <text evidence="2">The sequence shown here is derived from an EMBL/GenBank/DDBJ whole genome shotgun (WGS) entry which is preliminary data.</text>
</comment>
<gene>
    <name evidence="2" type="ORF">J1N35_025380</name>
</gene>
<feature type="compositionally biased region" description="Polar residues" evidence="1">
    <location>
        <begin position="1"/>
        <end position="17"/>
    </location>
</feature>
<reference evidence="2 3" key="1">
    <citation type="journal article" date="2021" name="Plant Biotechnol. J.">
        <title>Multi-omics assisted identification of the key and species-specific regulatory components of drought-tolerant mechanisms in Gossypium stocksii.</title>
        <authorList>
            <person name="Yu D."/>
            <person name="Ke L."/>
            <person name="Zhang D."/>
            <person name="Wu Y."/>
            <person name="Sun Y."/>
            <person name="Mei J."/>
            <person name="Sun J."/>
            <person name="Sun Y."/>
        </authorList>
    </citation>
    <scope>NUCLEOTIDE SEQUENCE [LARGE SCALE GENOMIC DNA]</scope>
    <source>
        <strain evidence="3">cv. E1</strain>
        <tissue evidence="2">Leaf</tissue>
    </source>
</reference>
<evidence type="ECO:0000256" key="1">
    <source>
        <dbReference type="SAM" id="MobiDB-lite"/>
    </source>
</evidence>
<dbReference type="AlphaFoldDB" id="A0A9D3ZX36"/>
<feature type="compositionally biased region" description="Basic and acidic residues" evidence="1">
    <location>
        <begin position="20"/>
        <end position="30"/>
    </location>
</feature>
<sequence>MNGHTNKNPSLMKSDSGNPDEARPSNDHLEAPSTANECIPQHQTQSSTTRACQQQTREPAMPTHSSTDATESMNPPDSPTEFV</sequence>
<organism evidence="2 3">
    <name type="scientific">Gossypium stocksii</name>
    <dbReference type="NCBI Taxonomy" id="47602"/>
    <lineage>
        <taxon>Eukaryota</taxon>
        <taxon>Viridiplantae</taxon>
        <taxon>Streptophyta</taxon>
        <taxon>Embryophyta</taxon>
        <taxon>Tracheophyta</taxon>
        <taxon>Spermatophyta</taxon>
        <taxon>Magnoliopsida</taxon>
        <taxon>eudicotyledons</taxon>
        <taxon>Gunneridae</taxon>
        <taxon>Pentapetalae</taxon>
        <taxon>rosids</taxon>
        <taxon>malvids</taxon>
        <taxon>Malvales</taxon>
        <taxon>Malvaceae</taxon>
        <taxon>Malvoideae</taxon>
        <taxon>Gossypium</taxon>
    </lineage>
</organism>
<dbReference type="Proteomes" id="UP000828251">
    <property type="component" value="Unassembled WGS sequence"/>
</dbReference>
<name>A0A9D3ZX36_9ROSI</name>